<dbReference type="EMBL" id="CM004466">
    <property type="protein sequence ID" value="OCU01975.1"/>
    <property type="molecule type" value="Genomic_DNA"/>
</dbReference>
<feature type="non-terminal residue" evidence="1">
    <location>
        <position position="1"/>
    </location>
</feature>
<protein>
    <submittedName>
        <fullName evidence="1">Uncharacterized protein</fullName>
    </submittedName>
</protein>
<proteinExistence type="predicted"/>
<feature type="non-terminal residue" evidence="1">
    <location>
        <position position="52"/>
    </location>
</feature>
<reference evidence="2" key="1">
    <citation type="journal article" date="2016" name="Nature">
        <title>Genome evolution in the allotetraploid frog Xenopus laevis.</title>
        <authorList>
            <person name="Session A.M."/>
            <person name="Uno Y."/>
            <person name="Kwon T."/>
            <person name="Chapman J.A."/>
            <person name="Toyoda A."/>
            <person name="Takahashi S."/>
            <person name="Fukui A."/>
            <person name="Hikosaka A."/>
            <person name="Suzuki A."/>
            <person name="Kondo M."/>
            <person name="van Heeringen S.J."/>
            <person name="Quigley I."/>
            <person name="Heinz S."/>
            <person name="Ogino H."/>
            <person name="Ochi H."/>
            <person name="Hellsten U."/>
            <person name="Lyons J.B."/>
            <person name="Simakov O."/>
            <person name="Putnam N."/>
            <person name="Stites J."/>
            <person name="Kuroki Y."/>
            <person name="Tanaka T."/>
            <person name="Michiue T."/>
            <person name="Watanabe M."/>
            <person name="Bogdanovic O."/>
            <person name="Lister R."/>
            <person name="Georgiou G."/>
            <person name="Paranjpe S.S."/>
            <person name="van Kruijsbergen I."/>
            <person name="Shu S."/>
            <person name="Carlson J."/>
            <person name="Kinoshita T."/>
            <person name="Ohta Y."/>
            <person name="Mawaribuchi S."/>
            <person name="Jenkins J."/>
            <person name="Grimwood J."/>
            <person name="Schmutz J."/>
            <person name="Mitros T."/>
            <person name="Mozaffari S.V."/>
            <person name="Suzuki Y."/>
            <person name="Haramoto Y."/>
            <person name="Yamamoto T.S."/>
            <person name="Takagi C."/>
            <person name="Heald R."/>
            <person name="Miller K."/>
            <person name="Haudenschild C."/>
            <person name="Kitzman J."/>
            <person name="Nakayama T."/>
            <person name="Izutsu Y."/>
            <person name="Robert J."/>
            <person name="Fortriede J."/>
            <person name="Burns K."/>
            <person name="Lotay V."/>
            <person name="Karimi K."/>
            <person name="Yasuoka Y."/>
            <person name="Dichmann D.S."/>
            <person name="Flajnik M.F."/>
            <person name="Houston D.W."/>
            <person name="Shendure J."/>
            <person name="DuPasquier L."/>
            <person name="Vize P.D."/>
            <person name="Zorn A.M."/>
            <person name="Ito M."/>
            <person name="Marcotte E.M."/>
            <person name="Wallingford J.B."/>
            <person name="Ito Y."/>
            <person name="Asashima M."/>
            <person name="Ueno N."/>
            <person name="Matsuda Y."/>
            <person name="Veenstra G.J."/>
            <person name="Fujiyama A."/>
            <person name="Harland R.M."/>
            <person name="Taira M."/>
            <person name="Rokhsar D.S."/>
        </authorList>
    </citation>
    <scope>NUCLEOTIDE SEQUENCE [LARGE SCALE GENOMIC DNA]</scope>
    <source>
        <strain evidence="2">J</strain>
    </source>
</reference>
<name>A0A974I510_XENLA</name>
<evidence type="ECO:0000313" key="2">
    <source>
        <dbReference type="Proteomes" id="UP000694892"/>
    </source>
</evidence>
<dbReference type="AlphaFoldDB" id="A0A974I510"/>
<accession>A0A974I510</accession>
<dbReference type="Proteomes" id="UP000694892">
    <property type="component" value="Chromosome 1L"/>
</dbReference>
<organism evidence="1 2">
    <name type="scientific">Xenopus laevis</name>
    <name type="common">African clawed frog</name>
    <dbReference type="NCBI Taxonomy" id="8355"/>
    <lineage>
        <taxon>Eukaryota</taxon>
        <taxon>Metazoa</taxon>
        <taxon>Chordata</taxon>
        <taxon>Craniata</taxon>
        <taxon>Vertebrata</taxon>
        <taxon>Euteleostomi</taxon>
        <taxon>Amphibia</taxon>
        <taxon>Batrachia</taxon>
        <taxon>Anura</taxon>
        <taxon>Pipoidea</taxon>
        <taxon>Pipidae</taxon>
        <taxon>Xenopodinae</taxon>
        <taxon>Xenopus</taxon>
        <taxon>Xenopus</taxon>
    </lineage>
</organism>
<gene>
    <name evidence="1" type="ORF">XELAEV_1800773921mg</name>
</gene>
<sequence>VSTDAYYSMLTNLNQEGGSFRHSKPALDLLQNVTGSMPKKSWSKDTVGKLTE</sequence>
<evidence type="ECO:0000313" key="1">
    <source>
        <dbReference type="EMBL" id="OCU01975.1"/>
    </source>
</evidence>